<evidence type="ECO:0000256" key="4">
    <source>
        <dbReference type="ARBA" id="ARBA00022862"/>
    </source>
</evidence>
<evidence type="ECO:0000313" key="13">
    <source>
        <dbReference type="EMBL" id="PYD74940.1"/>
    </source>
</evidence>
<dbReference type="InterPro" id="IPR013766">
    <property type="entry name" value="Thioredoxin_domain"/>
</dbReference>
<keyword evidence="4" id="KW-0049">Antioxidant</keyword>
<dbReference type="EMBL" id="NOXG01000017">
    <property type="protein sequence ID" value="PYD74940.1"/>
    <property type="molecule type" value="Genomic_DNA"/>
</dbReference>
<dbReference type="PANTHER" id="PTHR42801">
    <property type="entry name" value="THIOREDOXIN-DEPENDENT PEROXIDE REDUCTASE"/>
    <property type="match status" value="1"/>
</dbReference>
<dbReference type="PROSITE" id="PS51352">
    <property type="entry name" value="THIOREDOXIN_2"/>
    <property type="match status" value="1"/>
</dbReference>
<dbReference type="SUPFAM" id="SSF52833">
    <property type="entry name" value="Thioredoxin-like"/>
    <property type="match status" value="1"/>
</dbReference>
<organism evidence="13 14">
    <name type="scientific">Novacetimonas pomaceti</name>
    <dbReference type="NCBI Taxonomy" id="2021998"/>
    <lineage>
        <taxon>Bacteria</taxon>
        <taxon>Pseudomonadati</taxon>
        <taxon>Pseudomonadota</taxon>
        <taxon>Alphaproteobacteria</taxon>
        <taxon>Acetobacterales</taxon>
        <taxon>Acetobacteraceae</taxon>
        <taxon>Novacetimonas</taxon>
    </lineage>
</organism>
<evidence type="ECO:0000256" key="7">
    <source>
        <dbReference type="ARBA" id="ARBA00023284"/>
    </source>
</evidence>
<name>A0A318Q864_9PROT</name>
<protein>
    <recommendedName>
        <fullName evidence="2">thioredoxin-dependent peroxiredoxin</fullName>
        <ecNumber evidence="2">1.11.1.24</ecNumber>
    </recommendedName>
    <alternativeName>
        <fullName evidence="8">Thioredoxin peroxidase</fullName>
    </alternativeName>
    <alternativeName>
        <fullName evidence="10">Thioredoxin-dependent peroxiredoxin Bcp</fullName>
    </alternativeName>
</protein>
<evidence type="ECO:0000256" key="3">
    <source>
        <dbReference type="ARBA" id="ARBA00022559"/>
    </source>
</evidence>
<evidence type="ECO:0000313" key="14">
    <source>
        <dbReference type="Proteomes" id="UP000247609"/>
    </source>
</evidence>
<dbReference type="GO" id="GO:0034599">
    <property type="term" value="P:cellular response to oxidative stress"/>
    <property type="evidence" value="ECO:0007669"/>
    <property type="project" value="TreeGrafter"/>
</dbReference>
<evidence type="ECO:0000256" key="6">
    <source>
        <dbReference type="ARBA" id="ARBA00023157"/>
    </source>
</evidence>
<dbReference type="InterPro" id="IPR050924">
    <property type="entry name" value="Peroxiredoxin_BCP/PrxQ"/>
</dbReference>
<evidence type="ECO:0000256" key="9">
    <source>
        <dbReference type="ARBA" id="ARBA00038489"/>
    </source>
</evidence>
<dbReference type="RefSeq" id="WP_110531378.1">
    <property type="nucleotide sequence ID" value="NZ_JAHRDT010000060.1"/>
</dbReference>
<evidence type="ECO:0000256" key="11">
    <source>
        <dbReference type="ARBA" id="ARBA00049091"/>
    </source>
</evidence>
<dbReference type="GO" id="GO:0045454">
    <property type="term" value="P:cell redox homeostasis"/>
    <property type="evidence" value="ECO:0007669"/>
    <property type="project" value="TreeGrafter"/>
</dbReference>
<reference evidence="13 14" key="1">
    <citation type="submission" date="2017-07" db="EMBL/GenBank/DDBJ databases">
        <title>A draft genome sequence of Komagataeibacter sp. T5K1.</title>
        <authorList>
            <person name="Skraban J."/>
            <person name="Cleenwerck I."/>
            <person name="Vandamme P."/>
            <person name="Trcek J."/>
        </authorList>
    </citation>
    <scope>NUCLEOTIDE SEQUENCE [LARGE SCALE GENOMIC DNA]</scope>
    <source>
        <strain evidence="13 14">T5K1</strain>
    </source>
</reference>
<comment type="function">
    <text evidence="1">Thiol-specific peroxidase that catalyzes the reduction of hydrogen peroxide and organic hydroperoxides to water and alcohols, respectively. Plays a role in cell protection against oxidative stress by detoxifying peroxides and as sensor of hydrogen peroxide-mediated signaling events.</text>
</comment>
<evidence type="ECO:0000256" key="10">
    <source>
        <dbReference type="ARBA" id="ARBA00042639"/>
    </source>
</evidence>
<evidence type="ECO:0000259" key="12">
    <source>
        <dbReference type="PROSITE" id="PS51352"/>
    </source>
</evidence>
<feature type="domain" description="Thioredoxin" evidence="12">
    <location>
        <begin position="38"/>
        <end position="187"/>
    </location>
</feature>
<dbReference type="Gene3D" id="3.40.30.10">
    <property type="entry name" value="Glutaredoxin"/>
    <property type="match status" value="1"/>
</dbReference>
<comment type="catalytic activity">
    <reaction evidence="11">
        <text>a hydroperoxide + [thioredoxin]-dithiol = an alcohol + [thioredoxin]-disulfide + H2O</text>
        <dbReference type="Rhea" id="RHEA:62620"/>
        <dbReference type="Rhea" id="RHEA-COMP:10698"/>
        <dbReference type="Rhea" id="RHEA-COMP:10700"/>
        <dbReference type="ChEBI" id="CHEBI:15377"/>
        <dbReference type="ChEBI" id="CHEBI:29950"/>
        <dbReference type="ChEBI" id="CHEBI:30879"/>
        <dbReference type="ChEBI" id="CHEBI:35924"/>
        <dbReference type="ChEBI" id="CHEBI:50058"/>
        <dbReference type="EC" id="1.11.1.24"/>
    </reaction>
</comment>
<evidence type="ECO:0000256" key="8">
    <source>
        <dbReference type="ARBA" id="ARBA00032824"/>
    </source>
</evidence>
<evidence type="ECO:0000256" key="2">
    <source>
        <dbReference type="ARBA" id="ARBA00013017"/>
    </source>
</evidence>
<keyword evidence="6" id="KW-1015">Disulfide bond</keyword>
<dbReference type="GO" id="GO:0008379">
    <property type="term" value="F:thioredoxin peroxidase activity"/>
    <property type="evidence" value="ECO:0007669"/>
    <property type="project" value="TreeGrafter"/>
</dbReference>
<comment type="similarity">
    <text evidence="9">Belongs to the peroxiredoxin family. BCP/PrxQ subfamily.</text>
</comment>
<evidence type="ECO:0000256" key="1">
    <source>
        <dbReference type="ARBA" id="ARBA00003330"/>
    </source>
</evidence>
<sequence>MKYFYRRPRWSWMGIFVPLLGVLSFAGVVAWSSARAALPIGSTAPMFVAQASLAGKEFSFRLADALRKGPVVVYFYPAAFTRGCTIEAHDFAEAMDSYHQLGASVIGVSMDDIATLDRFSVSECHGKFPVASDPGGKIAQSYDSRMPVVHYASRTSYVIAPDGRIIFAYSALSPDEHVRRTLDAIRGWRAEQAGATKAAIQGTQPAP</sequence>
<comment type="caution">
    <text evidence="13">The sequence shown here is derived from an EMBL/GenBank/DDBJ whole genome shotgun (WGS) entry which is preliminary data.</text>
</comment>
<keyword evidence="7" id="KW-0676">Redox-active center</keyword>
<dbReference type="CDD" id="cd03017">
    <property type="entry name" value="PRX_BCP"/>
    <property type="match status" value="1"/>
</dbReference>
<dbReference type="Proteomes" id="UP000247609">
    <property type="component" value="Unassembled WGS sequence"/>
</dbReference>
<gene>
    <name evidence="13" type="ORF">CFR71_11790</name>
</gene>
<dbReference type="GO" id="GO:0005737">
    <property type="term" value="C:cytoplasm"/>
    <property type="evidence" value="ECO:0007669"/>
    <property type="project" value="TreeGrafter"/>
</dbReference>
<dbReference type="AlphaFoldDB" id="A0A318Q864"/>
<dbReference type="EC" id="1.11.1.24" evidence="2"/>
<dbReference type="PANTHER" id="PTHR42801:SF4">
    <property type="entry name" value="AHPC_TSA FAMILY PROTEIN"/>
    <property type="match status" value="1"/>
</dbReference>
<dbReference type="InterPro" id="IPR036249">
    <property type="entry name" value="Thioredoxin-like_sf"/>
</dbReference>
<keyword evidence="3" id="KW-0575">Peroxidase</keyword>
<proteinExistence type="inferred from homology"/>
<evidence type="ECO:0000256" key="5">
    <source>
        <dbReference type="ARBA" id="ARBA00023002"/>
    </source>
</evidence>
<dbReference type="Pfam" id="PF00578">
    <property type="entry name" value="AhpC-TSA"/>
    <property type="match status" value="1"/>
</dbReference>
<dbReference type="InterPro" id="IPR000866">
    <property type="entry name" value="AhpC/TSA"/>
</dbReference>
<keyword evidence="5" id="KW-0560">Oxidoreductase</keyword>
<accession>A0A318Q864</accession>